<protein>
    <recommendedName>
        <fullName evidence="3">Arylsulfatase regulator</fullName>
    </recommendedName>
</protein>
<dbReference type="RefSeq" id="WP_021326453.1">
    <property type="nucleotide sequence ID" value="NZ_CAWLUD010000026.1"/>
</dbReference>
<evidence type="ECO:0000313" key="2">
    <source>
        <dbReference type="Proteomes" id="UP000028002"/>
    </source>
</evidence>
<dbReference type="PATRIC" id="fig|1393735.3.peg.1752"/>
<comment type="caution">
    <text evidence="1">The sequence shown here is derived from an EMBL/GenBank/DDBJ whole genome shotgun (WGS) entry which is preliminary data.</text>
</comment>
<evidence type="ECO:0008006" key="3">
    <source>
        <dbReference type="Google" id="ProtNLM"/>
    </source>
</evidence>
<reference evidence="1 2" key="1">
    <citation type="submission" date="2014-03" db="EMBL/GenBank/DDBJ databases">
        <title>Draft Genome of Photorhabdus temperata Meg1.</title>
        <authorList>
            <person name="Hurst S.G.IV."/>
            <person name="Morris K."/>
            <person name="Thomas K."/>
            <person name="Tisa L.S."/>
        </authorList>
    </citation>
    <scope>NUCLEOTIDE SEQUENCE [LARGE SCALE GENOMIC DNA]</scope>
    <source>
        <strain evidence="1 2">Meg1</strain>
    </source>
</reference>
<name>A0A081RY49_PHOTE</name>
<dbReference type="EMBL" id="JGVH01000026">
    <property type="protein sequence ID" value="KER03602.1"/>
    <property type="molecule type" value="Genomic_DNA"/>
</dbReference>
<evidence type="ECO:0000313" key="1">
    <source>
        <dbReference type="EMBL" id="KER03602.1"/>
    </source>
</evidence>
<gene>
    <name evidence="1" type="ORF">MEG1DRAFT_01707</name>
</gene>
<proteinExistence type="predicted"/>
<sequence>MSVAGLSAEQLQRVKRIHDYATRFPLTETGDTQLLKTCYDYMGIFKQVIDSTSTAQLDDICQQYTGFFRFAKLMEMLAQGIAEGIIDVPRDH</sequence>
<organism evidence="1 2">
    <name type="scientific">Photorhabdus temperata subsp. temperata Meg1</name>
    <dbReference type="NCBI Taxonomy" id="1393735"/>
    <lineage>
        <taxon>Bacteria</taxon>
        <taxon>Pseudomonadati</taxon>
        <taxon>Pseudomonadota</taxon>
        <taxon>Gammaproteobacteria</taxon>
        <taxon>Enterobacterales</taxon>
        <taxon>Morganellaceae</taxon>
        <taxon>Photorhabdus</taxon>
    </lineage>
</organism>
<dbReference type="AlphaFoldDB" id="A0A081RY49"/>
<accession>A0A081RY49</accession>
<dbReference type="Proteomes" id="UP000028002">
    <property type="component" value="Unassembled WGS sequence"/>
</dbReference>